<comment type="similarity">
    <text evidence="1 6">Belongs to the aldehyde dehydrogenase family.</text>
</comment>
<dbReference type="InterPro" id="IPR015590">
    <property type="entry name" value="Aldehyde_DH_dom"/>
</dbReference>
<evidence type="ECO:0000256" key="5">
    <source>
        <dbReference type="PROSITE-ProRule" id="PRU10007"/>
    </source>
</evidence>
<keyword evidence="9" id="KW-1185">Reference proteome</keyword>
<gene>
    <name evidence="8" type="ORF">GCM10009838_56130</name>
</gene>
<proteinExistence type="inferred from homology"/>
<dbReference type="Gene3D" id="3.40.309.10">
    <property type="entry name" value="Aldehyde Dehydrogenase, Chain A, domain 2"/>
    <property type="match status" value="1"/>
</dbReference>
<evidence type="ECO:0000313" key="9">
    <source>
        <dbReference type="Proteomes" id="UP001499854"/>
    </source>
</evidence>
<dbReference type="Gene3D" id="3.40.605.10">
    <property type="entry name" value="Aldehyde Dehydrogenase, Chain A, domain 1"/>
    <property type="match status" value="1"/>
</dbReference>
<dbReference type="InterPro" id="IPR016161">
    <property type="entry name" value="Ald_DH/histidinol_DH"/>
</dbReference>
<dbReference type="InterPro" id="IPR016162">
    <property type="entry name" value="Ald_DH_N"/>
</dbReference>
<dbReference type="SUPFAM" id="SSF53720">
    <property type="entry name" value="ALDH-like"/>
    <property type="match status" value="1"/>
</dbReference>
<dbReference type="Pfam" id="PF00171">
    <property type="entry name" value="Aldedh"/>
    <property type="match status" value="1"/>
</dbReference>
<dbReference type="InterPro" id="IPR016160">
    <property type="entry name" value="Ald_DH_CS_CYS"/>
</dbReference>
<reference evidence="9" key="1">
    <citation type="journal article" date="2019" name="Int. J. Syst. Evol. Microbiol.">
        <title>The Global Catalogue of Microorganisms (GCM) 10K type strain sequencing project: providing services to taxonomists for standard genome sequencing and annotation.</title>
        <authorList>
            <consortium name="The Broad Institute Genomics Platform"/>
            <consortium name="The Broad Institute Genome Sequencing Center for Infectious Disease"/>
            <person name="Wu L."/>
            <person name="Ma J."/>
        </authorList>
    </citation>
    <scope>NUCLEOTIDE SEQUENCE [LARGE SCALE GENOMIC DNA]</scope>
    <source>
        <strain evidence="9">JCM 16013</strain>
    </source>
</reference>
<comment type="caution">
    <text evidence="8">The sequence shown here is derived from an EMBL/GenBank/DDBJ whole genome shotgun (WGS) entry which is preliminary data.</text>
</comment>
<accession>A0ABP5DWZ5</accession>
<sequence length="490" mass="51857">MLLIDGTWSPAENDGSREIVNPFDASVIATVAEASAGDADRAVRAARAAFDAGAWSTASGAHRAAILTGLADALQEHRAELARLETLDTGKTLVESQTDVDDSTAVLRYYAALSTTDTPRPVDTGRPGAISQVVHEPVGVCALITPWNYPLLQITWKLAPALAAGNTVVAKPSELTPLTTIRLFELLHELLDKAGAPSGTANLVLGGGTVGAVLAGHPSVDLVSFTGGAVSGRSVMRSAAETVKRVALELGGKNPNIVFPDADLDAAVDFALTAAFLHSGQVCSAGSRLLLHRSLHGGFTAELARRADLIRLGDGFTKGTETGPLISAAHREKVERHVAGALAEGAVLRAGGVRPTEPELQNGFFLRPTVLDECHAGMTVVREEVFGPVLTIEVFDDEDEVVALANDTPYGLAGAVWTRDAARGERVAARLRLGTVWINDYHPYVPQAEWGGFKQSGTGRELGPTGLREYQETKHVWRTLDPAPQRWFAG</sequence>
<dbReference type="InterPro" id="IPR029510">
    <property type="entry name" value="Ald_DH_CS_GLU"/>
</dbReference>
<dbReference type="PROSITE" id="PS00687">
    <property type="entry name" value="ALDEHYDE_DEHYDR_GLU"/>
    <property type="match status" value="1"/>
</dbReference>
<dbReference type="PROSITE" id="PS00070">
    <property type="entry name" value="ALDEHYDE_DEHYDR_CYS"/>
    <property type="match status" value="1"/>
</dbReference>
<evidence type="ECO:0000259" key="7">
    <source>
        <dbReference type="Pfam" id="PF00171"/>
    </source>
</evidence>
<evidence type="ECO:0000256" key="6">
    <source>
        <dbReference type="RuleBase" id="RU003345"/>
    </source>
</evidence>
<dbReference type="InterPro" id="IPR016163">
    <property type="entry name" value="Ald_DH_C"/>
</dbReference>
<evidence type="ECO:0000313" key="8">
    <source>
        <dbReference type="EMBL" id="GAA1986379.1"/>
    </source>
</evidence>
<dbReference type="EMBL" id="BAAAQM010000037">
    <property type="protein sequence ID" value="GAA1986379.1"/>
    <property type="molecule type" value="Genomic_DNA"/>
</dbReference>
<keyword evidence="3" id="KW-0520">NAD</keyword>
<evidence type="ECO:0000256" key="2">
    <source>
        <dbReference type="ARBA" id="ARBA00023002"/>
    </source>
</evidence>
<evidence type="ECO:0000256" key="1">
    <source>
        <dbReference type="ARBA" id="ARBA00009986"/>
    </source>
</evidence>
<evidence type="ECO:0000256" key="4">
    <source>
        <dbReference type="ARBA" id="ARBA00037921"/>
    </source>
</evidence>
<comment type="pathway">
    <text evidence="4">Amine and polyamine biosynthesis; betaine biosynthesis via choline pathway; betaine from betaine aldehyde: step 1/1.</text>
</comment>
<keyword evidence="2 6" id="KW-0560">Oxidoreductase</keyword>
<name>A0ABP5DWZ5_9ACTN</name>
<dbReference type="RefSeq" id="WP_344660128.1">
    <property type="nucleotide sequence ID" value="NZ_BAAAQM010000037.1"/>
</dbReference>
<feature type="domain" description="Aldehyde dehydrogenase" evidence="7">
    <location>
        <begin position="10"/>
        <end position="476"/>
    </location>
</feature>
<evidence type="ECO:0000256" key="3">
    <source>
        <dbReference type="ARBA" id="ARBA00023027"/>
    </source>
</evidence>
<feature type="active site" evidence="5">
    <location>
        <position position="249"/>
    </location>
</feature>
<protein>
    <submittedName>
        <fullName evidence="8">Aldehyde dehydrogenase family protein</fullName>
    </submittedName>
</protein>
<organism evidence="8 9">
    <name type="scientific">Catenulispora subtropica</name>
    <dbReference type="NCBI Taxonomy" id="450798"/>
    <lineage>
        <taxon>Bacteria</taxon>
        <taxon>Bacillati</taxon>
        <taxon>Actinomycetota</taxon>
        <taxon>Actinomycetes</taxon>
        <taxon>Catenulisporales</taxon>
        <taxon>Catenulisporaceae</taxon>
        <taxon>Catenulispora</taxon>
    </lineage>
</organism>
<dbReference type="Proteomes" id="UP001499854">
    <property type="component" value="Unassembled WGS sequence"/>
</dbReference>
<dbReference type="PANTHER" id="PTHR43860:SF2">
    <property type="entry name" value="BETAINE ALDEHYDE DEHYDROGENASE-RELATED"/>
    <property type="match status" value="1"/>
</dbReference>
<dbReference type="PANTHER" id="PTHR43860">
    <property type="entry name" value="BETAINE ALDEHYDE DEHYDROGENASE"/>
    <property type="match status" value="1"/>
</dbReference>